<gene>
    <name evidence="1" type="ORF">Q604_UNBC06365G0001</name>
</gene>
<evidence type="ECO:0000313" key="1">
    <source>
        <dbReference type="EMBL" id="ETJ39761.1"/>
    </source>
</evidence>
<comment type="caution">
    <text evidence="1">The sequence shown here is derived from an EMBL/GenBank/DDBJ whole genome shotgun (WGS) entry which is preliminary data.</text>
</comment>
<organism evidence="1">
    <name type="scientific">human gut metagenome</name>
    <dbReference type="NCBI Taxonomy" id="408170"/>
    <lineage>
        <taxon>unclassified sequences</taxon>
        <taxon>metagenomes</taxon>
        <taxon>organismal metagenomes</taxon>
    </lineage>
</organism>
<proteinExistence type="predicted"/>
<dbReference type="Gene3D" id="3.40.190.10">
    <property type="entry name" value="Periplasmic binding protein-like II"/>
    <property type="match status" value="1"/>
</dbReference>
<name>W1YBK4_9ZZZZ</name>
<dbReference type="PROSITE" id="PS51257">
    <property type="entry name" value="PROKAR_LIPOPROTEIN"/>
    <property type="match status" value="1"/>
</dbReference>
<feature type="non-terminal residue" evidence="1">
    <location>
        <position position="1"/>
    </location>
</feature>
<protein>
    <submittedName>
        <fullName evidence="1">Sugar ABC superfamily ATP binding cassette transporter, solute-binding component</fullName>
    </submittedName>
</protein>
<dbReference type="EMBL" id="AZMM01006365">
    <property type="protein sequence ID" value="ETJ39761.1"/>
    <property type="molecule type" value="Genomic_DNA"/>
</dbReference>
<feature type="non-terminal residue" evidence="1">
    <location>
        <position position="96"/>
    </location>
</feature>
<dbReference type="SUPFAM" id="SSF53850">
    <property type="entry name" value="Periplasmic binding protein-like II"/>
    <property type="match status" value="1"/>
</dbReference>
<dbReference type="AlphaFoldDB" id="W1YBK4"/>
<reference evidence="1" key="1">
    <citation type="submission" date="2013-12" db="EMBL/GenBank/DDBJ databases">
        <title>A Varibaculum cambriense genome reconstructed from a premature infant gut community with otherwise low bacterial novelty that shifts toward anaerobic metabolism during the third week of life.</title>
        <authorList>
            <person name="Brown C.T."/>
            <person name="Sharon I."/>
            <person name="Thomas B.C."/>
            <person name="Castelle C.J."/>
            <person name="Morowitz M.J."/>
            <person name="Banfield J.F."/>
        </authorList>
    </citation>
    <scope>NUCLEOTIDE SEQUENCE</scope>
</reference>
<dbReference type="InterPro" id="IPR006311">
    <property type="entry name" value="TAT_signal"/>
</dbReference>
<sequence>MALNRRLFLTLAGASTVTATLAACAGGGSGSQGDEGTGTIQFWSNHPGSSKDLEQAMIDAWNKANPDSPAELVTAGSSYEELAQKFNAALSGGDLP</sequence>
<accession>W1YBK4</accession>
<dbReference type="PROSITE" id="PS51318">
    <property type="entry name" value="TAT"/>
    <property type="match status" value="1"/>
</dbReference>